<feature type="compositionally biased region" description="Polar residues" evidence="2">
    <location>
        <begin position="1545"/>
        <end position="1559"/>
    </location>
</feature>
<feature type="compositionally biased region" description="Basic and acidic residues" evidence="2">
    <location>
        <begin position="1582"/>
        <end position="1597"/>
    </location>
</feature>
<keyword evidence="1" id="KW-0175">Coiled coil</keyword>
<feature type="region of interest" description="Disordered" evidence="2">
    <location>
        <begin position="1429"/>
        <end position="1453"/>
    </location>
</feature>
<dbReference type="GeneID" id="111246460"/>
<dbReference type="OrthoDB" id="2436455at2759"/>
<dbReference type="KEGG" id="vde:111246460"/>
<feature type="coiled-coil region" evidence="1">
    <location>
        <begin position="406"/>
        <end position="742"/>
    </location>
</feature>
<organism evidence="3 4">
    <name type="scientific">Varroa destructor</name>
    <name type="common">Honeybee mite</name>
    <dbReference type="NCBI Taxonomy" id="109461"/>
    <lineage>
        <taxon>Eukaryota</taxon>
        <taxon>Metazoa</taxon>
        <taxon>Ecdysozoa</taxon>
        <taxon>Arthropoda</taxon>
        <taxon>Chelicerata</taxon>
        <taxon>Arachnida</taxon>
        <taxon>Acari</taxon>
        <taxon>Parasitiformes</taxon>
        <taxon>Mesostigmata</taxon>
        <taxon>Gamasina</taxon>
        <taxon>Dermanyssoidea</taxon>
        <taxon>Varroidae</taxon>
        <taxon>Varroa</taxon>
    </lineage>
</organism>
<evidence type="ECO:0000313" key="3">
    <source>
        <dbReference type="EnsemblMetazoa" id="XP_022651862"/>
    </source>
</evidence>
<dbReference type="OMA" id="ETEVIYW"/>
<evidence type="ECO:0000256" key="1">
    <source>
        <dbReference type="SAM" id="Coils"/>
    </source>
</evidence>
<evidence type="ECO:0000313" key="4">
    <source>
        <dbReference type="Proteomes" id="UP000594260"/>
    </source>
</evidence>
<protein>
    <submittedName>
        <fullName evidence="3">Uncharacterized protein</fullName>
    </submittedName>
</protein>
<name>A0A7M7JVT1_VARDE</name>
<feature type="coiled-coil region" evidence="1">
    <location>
        <begin position="770"/>
        <end position="1011"/>
    </location>
</feature>
<keyword evidence="4" id="KW-1185">Reference proteome</keyword>
<feature type="coiled-coil region" evidence="1">
    <location>
        <begin position="306"/>
        <end position="375"/>
    </location>
</feature>
<dbReference type="Proteomes" id="UP000594260">
    <property type="component" value="Unplaced"/>
</dbReference>
<dbReference type="RefSeq" id="XP_022651862.1">
    <property type="nucleotide sequence ID" value="XM_022796127.1"/>
</dbReference>
<evidence type="ECO:0000256" key="2">
    <source>
        <dbReference type="SAM" id="MobiDB-lite"/>
    </source>
</evidence>
<reference evidence="3" key="1">
    <citation type="submission" date="2021-01" db="UniProtKB">
        <authorList>
            <consortium name="EnsemblMetazoa"/>
        </authorList>
    </citation>
    <scope>IDENTIFICATION</scope>
</reference>
<dbReference type="PANTHER" id="PTHR43941:SF11">
    <property type="entry name" value="TRANSLATION INITIATION FACTOR IF-2-LIKE"/>
    <property type="match status" value="1"/>
</dbReference>
<feature type="region of interest" description="Disordered" evidence="2">
    <location>
        <begin position="1576"/>
        <end position="1601"/>
    </location>
</feature>
<feature type="region of interest" description="Disordered" evidence="2">
    <location>
        <begin position="1506"/>
        <end position="1559"/>
    </location>
</feature>
<dbReference type="InParanoid" id="A0A7M7JVT1"/>
<feature type="coiled-coil region" evidence="1">
    <location>
        <begin position="221"/>
        <end position="273"/>
    </location>
</feature>
<proteinExistence type="predicted"/>
<feature type="region of interest" description="Disordered" evidence="2">
    <location>
        <begin position="1791"/>
        <end position="1814"/>
    </location>
</feature>
<sequence length="1814" mass="205230">MANPLDVLLNLYGVNVKSVRHLRGGVRLLELFSIEPTSSPNENWNQLRDVLRSYFPQLDTSLNINKCCHGELFELSVASALSVGALIAQDFSKSSTSPEHELSGRLKLLCDYRGPEVDAIKDFCEVVCTGERVAAKVREIVAAWMESAIAAGSTMFVGGLTCGSTPDLLSVSACSSASSSSSCVLALRPPASPLHALRTPENHQRVRDKYSQDSEQDKELIIKLRRELLVMQDRYEHLEADSKLQIDAKENQIRQLQARLKILREMMDQEQSKENRFPGGQEGVLADSDSVTMSRLKVAQKTVEQLKSYEQKFFDEKARAEELETKILHGEKKLKECKAQIQTLELLINERDEELLEATDKIVELQSRLEDERLQRSFSRQRNRSEDTLDNVSGENMGEAVEAVLVEDHKKVIIDLQERLKITEENLKIKEQDLADATLNANMKQEQIESQEALIASLRGQISDHTETISQAATRANELSEKLVVSNDECNGLREKLAEVKLIRDQLKEAMTKNELRAEQLHVEVEQSREELRKMKYIYELLENRYEVESIGAEGLREQLVERAQRVMTLERELTEAKNTQDAAIRSLNGEMEQKRREHCEEKTLLSRNISDLEGQLQELSFRADNLYQQLQASRDEQARMCTKLGVKCENIIRLEQEKTSVEKQLRLETEEKRSFELSLKQAIAKLEKLKTDCEETLAENEQLRASKTSSMEQLIKMESALEEKTAAVQRLEKEKSDLKKKYIAICSDRDNIAETSSLVGSVSYSKTKITELEAALSEKNRELAKEEAKCTELSDAISKEVEDKEFMQETLNEATRTLSAKEKQIAEMTKSIASLTSELESAKANLAIKDGTLKIIEVKLDEVNSAAKNMSAVLTVAQQEKAELEKKLEIANQTIAKLGHERDSIADQIESKSNEAILRLRAEKEGMANEVRDINNRAAILEKQLEAARQENKDVNEAVTTARQELQKTKAKLEANTQACIENSSFKDQVETLRKALAESQEECAVLKESIFSKNVMLDNIGRSVKSLQAECGHHLSRINDLQAKIKSSETSIKEQTEVIHQLKRALKGSEAGRTEAEKALQENIAESQQLTKDIDTNLEQMKEFMEEVQSANKAKDEMEKSNKILKLEQRKLSAEIARLRANASFESSEDAQKLKSFKKSLADLLEQMDVQAPIMGQDELLGVVEKSVESAKRVKELEAEKRTLQRLAENSEAEVKGRITLVISENDQLKRKLRDAMEQLKRTKDELTEVETTIIRAKAGDIVDGGIISMVARDVMNLAVSAQDNKITKDEVTQLRLQLSKSNSEYERLVNELKTVEDARVEVVNLREQRSKLIKEVTNMRQERLENDHEQTINILREGNDFEQERLRNELAEARAQLDNAKKEIKVKDEQISTLLDKYDITKHHSERKISGLHGILHQNNISLSKARRKSPNQLGLPVVMPRTNSDDDLSRKLKEKDEEIRRLKLAKRELEKLVCSNTIMERSRMNESKISCGNSIRTSYAPATDADHRNQMPPPQASLLKESHSAPNSRAWNEFREPPRHSISNLSDTNNDASSVQSYPTYRQLSISTVSRSYSSRSLLDREPEQKPMLKPRMDDEDEYIRRTYARKQYHILQKPQLQLTSERHSDIITSTQESVTISTCSQKASKAASTSKLLIPEISESYIDQSLPIAMLEKPLPTHETVQNSLLTRMSVFDNIGDGLNYKYDLRAAAGCLSEGGSRGAPARVTGLSGLGMGDDEEAQFMNPKNLEELERDGFTADSNSPPSPTDPSRTDELLQRNLQVLPHLKSSYPVETQSGKIPVTPLLKKSFRK</sequence>
<accession>A0A7M7JVT1</accession>
<feature type="coiled-coil region" evidence="1">
    <location>
        <begin position="1040"/>
        <end position="1144"/>
    </location>
</feature>
<feature type="coiled-coil region" evidence="1">
    <location>
        <begin position="1294"/>
        <end position="1400"/>
    </location>
</feature>
<feature type="coiled-coil region" evidence="1">
    <location>
        <begin position="1189"/>
        <end position="1255"/>
    </location>
</feature>
<dbReference type="PANTHER" id="PTHR43941">
    <property type="entry name" value="STRUCTURAL MAINTENANCE OF CHROMOSOMES PROTEIN 2"/>
    <property type="match status" value="1"/>
</dbReference>
<dbReference type="EnsemblMetazoa" id="XM_022796127">
    <property type="protein sequence ID" value="XP_022651862"/>
    <property type="gene ID" value="LOC111246460"/>
</dbReference>
<feature type="region of interest" description="Disordered" evidence="2">
    <location>
        <begin position="1757"/>
        <end position="1776"/>
    </location>
</feature>